<comment type="caution">
    <text evidence="2">The sequence shown here is derived from an EMBL/GenBank/DDBJ whole genome shotgun (WGS) entry which is preliminary data.</text>
</comment>
<gene>
    <name evidence="2" type="ORF">AQI70_14030</name>
</gene>
<keyword evidence="3" id="KW-1185">Reference proteome</keyword>
<dbReference type="STRING" id="146536.AQI70_14030"/>
<sequence length="182" mass="20141">MDLIETRTRFLAYSHLWTARRYTATKPAAAVTIHDQSASGKTASRAATTATVPPTVTGSHSRVARQGSGWRALTTDPLRDEFAWCVRYHPDHGRTVLLVRDEDASEHHIEWHGGSLLFRSGGYWWDGATWYGPARECLLRGARSAEKAGCFWLQGEEEQGELGSEAVEGVVEVELSEVLDAT</sequence>
<proteinExistence type="predicted"/>
<dbReference type="Proteomes" id="UP000054024">
    <property type="component" value="Unassembled WGS sequence"/>
</dbReference>
<evidence type="ECO:0000256" key="1">
    <source>
        <dbReference type="SAM" id="MobiDB-lite"/>
    </source>
</evidence>
<reference evidence="2 3" key="1">
    <citation type="submission" date="2015-10" db="EMBL/GenBank/DDBJ databases">
        <title>Draft genome sequence of Streptomyces curacoi DSM 40107, type strain for the species Streptomyces curacoi.</title>
        <authorList>
            <person name="Ruckert C."/>
            <person name="Winkler A."/>
            <person name="Kalinowski J."/>
            <person name="Kampfer P."/>
            <person name="Glaeser S."/>
        </authorList>
    </citation>
    <scope>NUCLEOTIDE SEQUENCE [LARGE SCALE GENOMIC DNA]</scope>
    <source>
        <strain evidence="2 3">DSM 40107</strain>
    </source>
</reference>
<accession>A0A117PCL5</accession>
<organism evidence="2 3">
    <name type="scientific">Streptomyces curacoi</name>
    <dbReference type="NCBI Taxonomy" id="146536"/>
    <lineage>
        <taxon>Bacteria</taxon>
        <taxon>Bacillati</taxon>
        <taxon>Actinomycetota</taxon>
        <taxon>Actinomycetes</taxon>
        <taxon>Kitasatosporales</taxon>
        <taxon>Streptomycetaceae</taxon>
        <taxon>Streptomyces</taxon>
    </lineage>
</organism>
<protein>
    <submittedName>
        <fullName evidence="2">Uncharacterized protein</fullName>
    </submittedName>
</protein>
<dbReference type="EMBL" id="LMWJ01000008">
    <property type="protein sequence ID" value="KUM77052.1"/>
    <property type="molecule type" value="Genomic_DNA"/>
</dbReference>
<feature type="region of interest" description="Disordered" evidence="1">
    <location>
        <begin position="39"/>
        <end position="63"/>
    </location>
</feature>
<name>A0A117PCL5_9ACTN</name>
<dbReference type="AlphaFoldDB" id="A0A117PCL5"/>
<feature type="compositionally biased region" description="Low complexity" evidence="1">
    <location>
        <begin position="39"/>
        <end position="59"/>
    </location>
</feature>
<evidence type="ECO:0000313" key="3">
    <source>
        <dbReference type="Proteomes" id="UP000054024"/>
    </source>
</evidence>
<evidence type="ECO:0000313" key="2">
    <source>
        <dbReference type="EMBL" id="KUM77052.1"/>
    </source>
</evidence>